<dbReference type="Pfam" id="PF00933">
    <property type="entry name" value="Glyco_hydro_3"/>
    <property type="match status" value="1"/>
</dbReference>
<dbReference type="GO" id="GO:0009254">
    <property type="term" value="P:peptidoglycan turnover"/>
    <property type="evidence" value="ECO:0007669"/>
    <property type="project" value="TreeGrafter"/>
</dbReference>
<dbReference type="EMBL" id="JACHVQ010000003">
    <property type="protein sequence ID" value="MBB2893789.1"/>
    <property type="molecule type" value="Genomic_DNA"/>
</dbReference>
<dbReference type="Gene3D" id="1.10.101.10">
    <property type="entry name" value="PGBD-like superfamily/PGBD"/>
    <property type="match status" value="1"/>
</dbReference>
<dbReference type="InterPro" id="IPR036366">
    <property type="entry name" value="PGBDSf"/>
</dbReference>
<dbReference type="GO" id="GO:0004563">
    <property type="term" value="F:beta-N-acetylhexosaminidase activity"/>
    <property type="evidence" value="ECO:0007669"/>
    <property type="project" value="UniProtKB-EC"/>
</dbReference>
<proteinExistence type="inferred from homology"/>
<feature type="domain" description="Glycoside hydrolase family 3 N-terminal" evidence="7">
    <location>
        <begin position="133"/>
        <end position="456"/>
    </location>
</feature>
<keyword evidence="4 9" id="KW-0378">Hydrolase</keyword>
<evidence type="ECO:0000313" key="10">
    <source>
        <dbReference type="Proteomes" id="UP000559182"/>
    </source>
</evidence>
<evidence type="ECO:0000259" key="7">
    <source>
        <dbReference type="Pfam" id="PF00933"/>
    </source>
</evidence>
<dbReference type="InterPro" id="IPR036962">
    <property type="entry name" value="Glyco_hydro_3_N_sf"/>
</dbReference>
<evidence type="ECO:0000259" key="8">
    <source>
        <dbReference type="Pfam" id="PF01471"/>
    </source>
</evidence>
<dbReference type="InterPro" id="IPR036365">
    <property type="entry name" value="PGBD-like_sf"/>
</dbReference>
<dbReference type="SUPFAM" id="SSF47090">
    <property type="entry name" value="PGBD-like"/>
    <property type="match status" value="1"/>
</dbReference>
<dbReference type="EC" id="3.2.1.52" evidence="3"/>
<dbReference type="Proteomes" id="UP000559182">
    <property type="component" value="Unassembled WGS sequence"/>
</dbReference>
<evidence type="ECO:0000256" key="2">
    <source>
        <dbReference type="ARBA" id="ARBA00005336"/>
    </source>
</evidence>
<comment type="similarity">
    <text evidence="2">Belongs to the glycosyl hydrolase 3 family.</text>
</comment>
<dbReference type="InterPro" id="IPR019800">
    <property type="entry name" value="Glyco_hydro_3_AS"/>
</dbReference>
<dbReference type="PANTHER" id="PTHR30480">
    <property type="entry name" value="BETA-HEXOSAMINIDASE-RELATED"/>
    <property type="match status" value="1"/>
</dbReference>
<keyword evidence="10" id="KW-1185">Reference proteome</keyword>
<evidence type="ECO:0000313" key="9">
    <source>
        <dbReference type="EMBL" id="MBB2893789.1"/>
    </source>
</evidence>
<comment type="caution">
    <text evidence="9">The sequence shown here is derived from an EMBL/GenBank/DDBJ whole genome shotgun (WGS) entry which is preliminary data.</text>
</comment>
<dbReference type="Pfam" id="PF01471">
    <property type="entry name" value="PG_binding_1"/>
    <property type="match status" value="1"/>
</dbReference>
<feature type="signal peptide" evidence="6">
    <location>
        <begin position="1"/>
        <end position="32"/>
    </location>
</feature>
<dbReference type="InterPro" id="IPR001764">
    <property type="entry name" value="Glyco_hydro_3_N"/>
</dbReference>
<dbReference type="InterPro" id="IPR050226">
    <property type="entry name" value="NagZ_Beta-hexosaminidase"/>
</dbReference>
<evidence type="ECO:0000256" key="6">
    <source>
        <dbReference type="SAM" id="SignalP"/>
    </source>
</evidence>
<evidence type="ECO:0000256" key="5">
    <source>
        <dbReference type="ARBA" id="ARBA00023295"/>
    </source>
</evidence>
<feature type="chain" id="PRO_5032498539" description="beta-N-acetylhexosaminidase" evidence="6">
    <location>
        <begin position="33"/>
        <end position="466"/>
    </location>
</feature>
<feature type="domain" description="Peptidoglycan binding-like" evidence="8">
    <location>
        <begin position="55"/>
        <end position="111"/>
    </location>
</feature>
<accession>A0A839NAD4</accession>
<comment type="catalytic activity">
    <reaction evidence="1">
        <text>Hydrolysis of terminal non-reducing N-acetyl-D-hexosamine residues in N-acetyl-beta-D-hexosaminides.</text>
        <dbReference type="EC" id="3.2.1.52"/>
    </reaction>
</comment>
<dbReference type="InterPro" id="IPR017853">
    <property type="entry name" value="GH"/>
</dbReference>
<organism evidence="9 10">
    <name type="scientific">Flexivirga oryzae</name>
    <dbReference type="NCBI Taxonomy" id="1794944"/>
    <lineage>
        <taxon>Bacteria</taxon>
        <taxon>Bacillati</taxon>
        <taxon>Actinomycetota</taxon>
        <taxon>Actinomycetes</taxon>
        <taxon>Micrococcales</taxon>
        <taxon>Dermacoccaceae</taxon>
        <taxon>Flexivirga</taxon>
    </lineage>
</organism>
<protein>
    <recommendedName>
        <fullName evidence="3">beta-N-acetylhexosaminidase</fullName>
        <ecNumber evidence="3">3.2.1.52</ecNumber>
    </recommendedName>
</protein>
<dbReference type="AlphaFoldDB" id="A0A839NAD4"/>
<dbReference type="GO" id="GO:0005975">
    <property type="term" value="P:carbohydrate metabolic process"/>
    <property type="evidence" value="ECO:0007669"/>
    <property type="project" value="InterPro"/>
</dbReference>
<reference evidence="9 10" key="1">
    <citation type="submission" date="2020-08" db="EMBL/GenBank/DDBJ databases">
        <title>Sequencing the genomes of 1000 actinobacteria strains.</title>
        <authorList>
            <person name="Klenk H.-P."/>
        </authorList>
    </citation>
    <scope>NUCLEOTIDE SEQUENCE [LARGE SCALE GENOMIC DNA]</scope>
    <source>
        <strain evidence="9 10">DSM 105369</strain>
    </source>
</reference>
<dbReference type="Gene3D" id="3.20.20.300">
    <property type="entry name" value="Glycoside hydrolase, family 3, N-terminal domain"/>
    <property type="match status" value="1"/>
</dbReference>
<evidence type="ECO:0000256" key="4">
    <source>
        <dbReference type="ARBA" id="ARBA00022801"/>
    </source>
</evidence>
<keyword evidence="6" id="KW-0732">Signal</keyword>
<dbReference type="RefSeq" id="WP_183322222.1">
    <property type="nucleotide sequence ID" value="NZ_JACHVQ010000003.1"/>
</dbReference>
<gene>
    <name evidence="9" type="ORF">FHU39_003820</name>
</gene>
<dbReference type="PROSITE" id="PS00775">
    <property type="entry name" value="GLYCOSYL_HYDROL_F3"/>
    <property type="match status" value="1"/>
</dbReference>
<keyword evidence="5 9" id="KW-0326">Glycosidase</keyword>
<name>A0A839NAD4_9MICO</name>
<dbReference type="InterPro" id="IPR002477">
    <property type="entry name" value="Peptidoglycan-bd-like"/>
</dbReference>
<dbReference type="PANTHER" id="PTHR30480:SF13">
    <property type="entry name" value="BETA-HEXOSAMINIDASE"/>
    <property type="match status" value="1"/>
</dbReference>
<evidence type="ECO:0000256" key="1">
    <source>
        <dbReference type="ARBA" id="ARBA00001231"/>
    </source>
</evidence>
<evidence type="ECO:0000256" key="3">
    <source>
        <dbReference type="ARBA" id="ARBA00012663"/>
    </source>
</evidence>
<sequence>MKKLGGRPVALGATFAIATVGMTLGAAQPSHAADRSTAATSCTTHPVIYYGSTGACVKRAQQLLIQHGYSVGSAGADGDFGAATRAAVERFQSPRHLNVTGVVDRLNWKALEAFGPTGSACVTQTFNHLTKAQRVGQLFMVGLESNNQSYVHALMKYDHVGNLLFLGGWSGDGTVGHITDANQGLTSDAWTGNVPLLIGADQEGGYVQQLTGTGFTKLPTALTQGTWSSAHQTSTGALVGQQLRDVGVNVNLAPVTDTVPKSLGTGNGPIGHYYREYGYTTGTVSRAVTNIVHGLNSRTEVATLKHFPGLGRIKNNTDTSSTGITDNTATTSDPYLAPFKSGIKAGAGMVMVGLAWYPKIDSANQAAFSQKIITTLLRGQLGFKGVVVSDSLSAVAVQHVSVGQRAVRFIAAGGDIALTGDAHEIPAMEKAILAKMTSSPAFTKQVNASVHRVLSLKSSHGLLFCS</sequence>
<dbReference type="SUPFAM" id="SSF51445">
    <property type="entry name" value="(Trans)glycosidases"/>
    <property type="match status" value="1"/>
</dbReference>